<dbReference type="Pfam" id="PF02709">
    <property type="entry name" value="Glyco_transf_7C"/>
    <property type="match status" value="1"/>
</dbReference>
<dbReference type="InterPro" id="IPR027791">
    <property type="entry name" value="Galactosyl_T_C"/>
</dbReference>
<gene>
    <name evidence="3" type="ORF">OBRU01_18552</name>
</gene>
<evidence type="ECO:0000313" key="4">
    <source>
        <dbReference type="Proteomes" id="UP000037510"/>
    </source>
</evidence>
<sequence>MRADQYVMVNGFSNRFEGWGGEDDDLFRRTRSRYSMLVHPPVSHNAARYRILAENCLAVVRGDAAGDGYGAAKSKHQYVIGTLYYFQHPEV</sequence>
<evidence type="ECO:0000313" key="3">
    <source>
        <dbReference type="EMBL" id="KOB67768.1"/>
    </source>
</evidence>
<dbReference type="GO" id="GO:0005975">
    <property type="term" value="P:carbohydrate metabolic process"/>
    <property type="evidence" value="ECO:0007669"/>
    <property type="project" value="InterPro"/>
</dbReference>
<dbReference type="InterPro" id="IPR029044">
    <property type="entry name" value="Nucleotide-diphossugar_trans"/>
</dbReference>
<dbReference type="PANTHER" id="PTHR19300">
    <property type="entry name" value="BETA-1,4-GALACTOSYLTRANSFERASE"/>
    <property type="match status" value="1"/>
</dbReference>
<evidence type="ECO:0000256" key="1">
    <source>
        <dbReference type="ARBA" id="ARBA00022679"/>
    </source>
</evidence>
<name>A0A0L7KWY7_OPEBR</name>
<dbReference type="InterPro" id="IPR003859">
    <property type="entry name" value="Galactosyl_T"/>
</dbReference>
<organism evidence="3 4">
    <name type="scientific">Operophtera brumata</name>
    <name type="common">Winter moth</name>
    <name type="synonym">Phalaena brumata</name>
    <dbReference type="NCBI Taxonomy" id="104452"/>
    <lineage>
        <taxon>Eukaryota</taxon>
        <taxon>Metazoa</taxon>
        <taxon>Ecdysozoa</taxon>
        <taxon>Arthropoda</taxon>
        <taxon>Hexapoda</taxon>
        <taxon>Insecta</taxon>
        <taxon>Pterygota</taxon>
        <taxon>Neoptera</taxon>
        <taxon>Endopterygota</taxon>
        <taxon>Lepidoptera</taxon>
        <taxon>Glossata</taxon>
        <taxon>Ditrysia</taxon>
        <taxon>Geometroidea</taxon>
        <taxon>Geometridae</taxon>
        <taxon>Larentiinae</taxon>
        <taxon>Operophtera</taxon>
    </lineage>
</organism>
<reference evidence="3 4" key="1">
    <citation type="journal article" date="2015" name="Genome Biol. Evol.">
        <title>The genome of winter moth (Operophtera brumata) provides a genomic perspective on sexual dimorphism and phenology.</title>
        <authorList>
            <person name="Derks M.F."/>
            <person name="Smit S."/>
            <person name="Salis L."/>
            <person name="Schijlen E."/>
            <person name="Bossers A."/>
            <person name="Mateman C."/>
            <person name="Pijl A.S."/>
            <person name="de Ridder D."/>
            <person name="Groenen M.A."/>
            <person name="Visser M.E."/>
            <person name="Megens H.J."/>
        </authorList>
    </citation>
    <scope>NUCLEOTIDE SEQUENCE [LARGE SCALE GENOMIC DNA]</scope>
    <source>
        <strain evidence="3">WM2013NL</strain>
        <tissue evidence="3">Head and thorax</tissue>
    </source>
</reference>
<dbReference type="SUPFAM" id="SSF53448">
    <property type="entry name" value="Nucleotide-diphospho-sugar transferases"/>
    <property type="match status" value="1"/>
</dbReference>
<keyword evidence="3" id="KW-0328">Glycosyltransferase</keyword>
<keyword evidence="4" id="KW-1185">Reference proteome</keyword>
<dbReference type="GO" id="GO:0033842">
    <property type="term" value="F:N-acetyl-beta-glucosaminyl-derivative 4-beta-N-acetylgalactosaminyltransferase activity"/>
    <property type="evidence" value="ECO:0007669"/>
    <property type="project" value="TreeGrafter"/>
</dbReference>
<dbReference type="GO" id="GO:0006688">
    <property type="term" value="P:glycosphingolipid biosynthetic process"/>
    <property type="evidence" value="ECO:0007669"/>
    <property type="project" value="TreeGrafter"/>
</dbReference>
<comment type="caution">
    <text evidence="3">The sequence shown here is derived from an EMBL/GenBank/DDBJ whole genome shotgun (WGS) entry which is preliminary data.</text>
</comment>
<accession>A0A0L7KWY7</accession>
<proteinExistence type="predicted"/>
<dbReference type="EMBL" id="JTDY01004783">
    <property type="protein sequence ID" value="KOB67768.1"/>
    <property type="molecule type" value="Genomic_DNA"/>
</dbReference>
<dbReference type="Proteomes" id="UP000037510">
    <property type="component" value="Unassembled WGS sequence"/>
</dbReference>
<dbReference type="GO" id="GO:0005794">
    <property type="term" value="C:Golgi apparatus"/>
    <property type="evidence" value="ECO:0007669"/>
    <property type="project" value="TreeGrafter"/>
</dbReference>
<dbReference type="GO" id="GO:0008378">
    <property type="term" value="F:galactosyltransferase activity"/>
    <property type="evidence" value="ECO:0007669"/>
    <property type="project" value="TreeGrafter"/>
</dbReference>
<dbReference type="Gene3D" id="3.90.550.10">
    <property type="entry name" value="Spore Coat Polysaccharide Biosynthesis Protein SpsA, Chain A"/>
    <property type="match status" value="1"/>
</dbReference>
<dbReference type="AlphaFoldDB" id="A0A0L7KWY7"/>
<protein>
    <submittedName>
        <fullName evidence="3">Beta-1,4-galactosyltransferase</fullName>
    </submittedName>
</protein>
<dbReference type="GO" id="GO:0016020">
    <property type="term" value="C:membrane"/>
    <property type="evidence" value="ECO:0007669"/>
    <property type="project" value="GOC"/>
</dbReference>
<keyword evidence="1 3" id="KW-0808">Transferase</keyword>
<dbReference type="PANTHER" id="PTHR19300:SF57">
    <property type="entry name" value="BETA-1,4-N-ACETYLGALACTOSAMINYLTRANSFERASE"/>
    <property type="match status" value="1"/>
</dbReference>
<feature type="domain" description="Galactosyltransferase C-terminal" evidence="2">
    <location>
        <begin position="2"/>
        <end position="33"/>
    </location>
</feature>
<evidence type="ECO:0000259" key="2">
    <source>
        <dbReference type="Pfam" id="PF02709"/>
    </source>
</evidence>